<evidence type="ECO:0000313" key="1">
    <source>
        <dbReference type="EMBL" id="KAF2224591.1"/>
    </source>
</evidence>
<gene>
    <name evidence="1" type="ORF">BDZ85DRAFT_104351</name>
</gene>
<proteinExistence type="predicted"/>
<keyword evidence="2" id="KW-1185">Reference proteome</keyword>
<protein>
    <recommendedName>
        <fullName evidence="3">F-box domain-containing protein</fullName>
    </recommendedName>
</protein>
<accession>A0A6A6GFZ6</accession>
<organism evidence="1 2">
    <name type="scientific">Elsinoe ampelina</name>
    <dbReference type="NCBI Taxonomy" id="302913"/>
    <lineage>
        <taxon>Eukaryota</taxon>
        <taxon>Fungi</taxon>
        <taxon>Dikarya</taxon>
        <taxon>Ascomycota</taxon>
        <taxon>Pezizomycotina</taxon>
        <taxon>Dothideomycetes</taxon>
        <taxon>Dothideomycetidae</taxon>
        <taxon>Myriangiales</taxon>
        <taxon>Elsinoaceae</taxon>
        <taxon>Elsinoe</taxon>
    </lineage>
</organism>
<evidence type="ECO:0000313" key="2">
    <source>
        <dbReference type="Proteomes" id="UP000799538"/>
    </source>
</evidence>
<sequence length="458" mass="51237">MAVFPIEIFALIAKEVTSSADLLHLSLCSSSIHKEIYHTLYYRLEIQSSVKLKKLARLLYARPDLAIKVKHITVVGRCHAFSSSEGFPACETLAPHVSSHSDHLPYKLKEDLQLRDFLAQIRAGDQDYTRHWSQIMPSTTWDGYCAILLSILPSLRSIDITIPFKGSQTHGRHAQDLPYVFGYRNSQGGHLGYYVDTYRTMDILKAMSSVGYPDPQAQSHGAEVTDLSIRGEFMCGAYQTDGDQAYSSIVAADVLPIAAGFKKLHRLTLGNTTFKKDLRRGITPAMAMSLKHLELTSPYVTNHNDRWSILEILNPLESLVIKLGHAKNTTMPATIGDRPINGKELSRALSFHHSSLLTLKIYYFDCVLAGELREAQPPMDWSGFEGLRRLEAPMNFFSMGCVLTNLSSSAGRAKTVGEVVQSLPECFEELVISRWNGPEGFEETLKESLPRCKVVLKW</sequence>
<reference evidence="2" key="1">
    <citation type="journal article" date="2020" name="Stud. Mycol.">
        <title>101 Dothideomycetes genomes: A test case for predicting lifestyles and emergence of pathogens.</title>
        <authorList>
            <person name="Haridas S."/>
            <person name="Albert R."/>
            <person name="Binder M."/>
            <person name="Bloem J."/>
            <person name="LaButti K."/>
            <person name="Salamov A."/>
            <person name="Andreopoulos B."/>
            <person name="Baker S."/>
            <person name="Barry K."/>
            <person name="Bills G."/>
            <person name="Bluhm B."/>
            <person name="Cannon C."/>
            <person name="Castanera R."/>
            <person name="Culley D."/>
            <person name="Daum C."/>
            <person name="Ezra D."/>
            <person name="Gonzalez J."/>
            <person name="Henrissat B."/>
            <person name="Kuo A."/>
            <person name="Liang C."/>
            <person name="Lipzen A."/>
            <person name="Lutzoni F."/>
            <person name="Magnuson J."/>
            <person name="Mondo S."/>
            <person name="Nolan M."/>
            <person name="Ohm R."/>
            <person name="Pangilinan J."/>
            <person name="Park H.-J."/>
            <person name="Ramirez L."/>
            <person name="Alfaro M."/>
            <person name="Sun H."/>
            <person name="Tritt A."/>
            <person name="Yoshinaga Y."/>
            <person name="Zwiers L.-H."/>
            <person name="Turgeon B."/>
            <person name="Goodwin S."/>
            <person name="Spatafora J."/>
            <person name="Crous P."/>
            <person name="Grigoriev I."/>
        </authorList>
    </citation>
    <scope>NUCLEOTIDE SEQUENCE [LARGE SCALE GENOMIC DNA]</scope>
    <source>
        <strain evidence="2">CECT 20119</strain>
    </source>
</reference>
<dbReference type="AlphaFoldDB" id="A0A6A6GFZ6"/>
<evidence type="ECO:0008006" key="3">
    <source>
        <dbReference type="Google" id="ProtNLM"/>
    </source>
</evidence>
<dbReference type="Proteomes" id="UP000799538">
    <property type="component" value="Unassembled WGS sequence"/>
</dbReference>
<name>A0A6A6GFZ6_9PEZI</name>
<dbReference type="EMBL" id="ML992505">
    <property type="protein sequence ID" value="KAF2224591.1"/>
    <property type="molecule type" value="Genomic_DNA"/>
</dbReference>